<organism evidence="1 2">
    <name type="scientific">Paenibacillus mesotrionivorans</name>
    <dbReference type="NCBI Taxonomy" id="3160968"/>
    <lineage>
        <taxon>Bacteria</taxon>
        <taxon>Bacillati</taxon>
        <taxon>Bacillota</taxon>
        <taxon>Bacilli</taxon>
        <taxon>Bacillales</taxon>
        <taxon>Paenibacillaceae</taxon>
        <taxon>Paenibacillus</taxon>
    </lineage>
</organism>
<dbReference type="EMBL" id="JBJURJ010000004">
    <property type="protein sequence ID" value="MFM9328170.1"/>
    <property type="molecule type" value="Genomic_DNA"/>
</dbReference>
<evidence type="ECO:0000313" key="1">
    <source>
        <dbReference type="EMBL" id="MFM9328170.1"/>
    </source>
</evidence>
<sequence length="270" mass="30793">MGVRRLTAANHTEVLTLFGNEMDHYHFLLDDLIWNGYAGEHFLVFGEFESGRLMSLLLNNFNNLTYYSPDDREPEAYRHILRQLSFAKVSGPDSLVQRVCRDYTPSRNTLSHLGMVKQAVPLSRSRGTAVCTITAREELREHYRLLVSAEEYAGLSGDEEGYISREWNRLASSPDRTVYLRTDGRMVAAVSTFHERKQSALITGVVTHPDFRNKGYAAQVLTALFNLLLQEGKFPYLFYTNPAARSVYLRAGMVEICPWRVTLLERDNGS</sequence>
<proteinExistence type="predicted"/>
<name>A0ACC7NUL8_9BACL</name>
<comment type="caution">
    <text evidence="1">The sequence shown here is derived from an EMBL/GenBank/DDBJ whole genome shotgun (WGS) entry which is preliminary data.</text>
</comment>
<accession>A0ACC7NUL8</accession>
<gene>
    <name evidence="1" type="ORF">ACI1P1_07725</name>
</gene>
<reference evidence="1" key="1">
    <citation type="submission" date="2024-12" db="EMBL/GenBank/DDBJ databases">
        <authorList>
            <person name="Wu N."/>
        </authorList>
    </citation>
    <scope>NUCLEOTIDE SEQUENCE</scope>
    <source>
        <strain evidence="1">P15</strain>
    </source>
</reference>
<protein>
    <submittedName>
        <fullName evidence="1">GNAT family N-acetyltransferase</fullName>
    </submittedName>
</protein>
<evidence type="ECO:0000313" key="2">
    <source>
        <dbReference type="Proteomes" id="UP001631969"/>
    </source>
</evidence>
<keyword evidence="2" id="KW-1185">Reference proteome</keyword>
<dbReference type="Proteomes" id="UP001631969">
    <property type="component" value="Unassembled WGS sequence"/>
</dbReference>